<name>A0ABT1A756_9PSEU</name>
<sequence length="273" mass="28816">MSAPGVGRPTEYLEGGRAIVEALAAAAGAGRTGTAWLMGGNVGSLYFRNGLVVGAELEGAAWVRTMLVNSGRLSPEAWHDFARDGPGGRPEPPPPMPDAVGLGAAEWAVLSREAIVEAAFELLPPSRPEVAADMVFQPDDIPAWTASGDPVEFVWLRREMDRRQSVLDRLRAVVTPESTIARMPAERIGPVQVSAPQWRLLSALSDGATPRSVARRLGAGVFATTILTVQLMRLGMVGRRDRSGVWQPPAQAFPRALFGVAPAAAGGAATPRG</sequence>
<dbReference type="Proteomes" id="UP001165283">
    <property type="component" value="Unassembled WGS sequence"/>
</dbReference>
<protein>
    <recommendedName>
        <fullName evidence="3">DUF4388 domain-containing protein</fullName>
    </recommendedName>
</protein>
<keyword evidence="2" id="KW-1185">Reference proteome</keyword>
<reference evidence="1" key="1">
    <citation type="submission" date="2021-04" db="EMBL/GenBank/DDBJ databases">
        <title>Pseudonocardia sp. nov., isolated from sandy soil of mangrove forest.</title>
        <authorList>
            <person name="Zan Z."/>
            <person name="Huang R."/>
            <person name="Liu W."/>
        </authorList>
    </citation>
    <scope>NUCLEOTIDE SEQUENCE</scope>
    <source>
        <strain evidence="1">S2-4</strain>
    </source>
</reference>
<evidence type="ECO:0008006" key="3">
    <source>
        <dbReference type="Google" id="ProtNLM"/>
    </source>
</evidence>
<comment type="caution">
    <text evidence="1">The sequence shown here is derived from an EMBL/GenBank/DDBJ whole genome shotgun (WGS) entry which is preliminary data.</text>
</comment>
<accession>A0ABT1A756</accession>
<dbReference type="RefSeq" id="WP_252442882.1">
    <property type="nucleotide sequence ID" value="NZ_JAGSOV010000057.1"/>
</dbReference>
<organism evidence="1 2">
    <name type="scientific">Pseudonocardia humida</name>
    <dbReference type="NCBI Taxonomy" id="2800819"/>
    <lineage>
        <taxon>Bacteria</taxon>
        <taxon>Bacillati</taxon>
        <taxon>Actinomycetota</taxon>
        <taxon>Actinomycetes</taxon>
        <taxon>Pseudonocardiales</taxon>
        <taxon>Pseudonocardiaceae</taxon>
        <taxon>Pseudonocardia</taxon>
    </lineage>
</organism>
<dbReference type="EMBL" id="JAGSOV010000057">
    <property type="protein sequence ID" value="MCO1658664.1"/>
    <property type="molecule type" value="Genomic_DNA"/>
</dbReference>
<evidence type="ECO:0000313" key="2">
    <source>
        <dbReference type="Proteomes" id="UP001165283"/>
    </source>
</evidence>
<gene>
    <name evidence="1" type="ORF">KDL28_26715</name>
</gene>
<evidence type="ECO:0000313" key="1">
    <source>
        <dbReference type="EMBL" id="MCO1658664.1"/>
    </source>
</evidence>
<proteinExistence type="predicted"/>